<protein>
    <recommendedName>
        <fullName evidence="8">Tyrosine--tRNA ligase</fullName>
        <ecNumber evidence="8">6.1.1.1</ecNumber>
    </recommendedName>
    <alternativeName>
        <fullName evidence="8">Tyrosyl-tRNA synthetase</fullName>
        <shortName evidence="8">TyrRS</shortName>
    </alternativeName>
</protein>
<dbReference type="InterPro" id="IPR024107">
    <property type="entry name" value="Tyr-tRNA-ligase_bac_1"/>
</dbReference>
<evidence type="ECO:0000256" key="2">
    <source>
        <dbReference type="ARBA" id="ARBA00022741"/>
    </source>
</evidence>
<dbReference type="NCBIfam" id="TIGR00234">
    <property type="entry name" value="tyrS"/>
    <property type="match status" value="1"/>
</dbReference>
<comment type="subcellular location">
    <subcellularLocation>
        <location evidence="8">Cytoplasm</location>
    </subcellularLocation>
</comment>
<dbReference type="GO" id="GO:0005829">
    <property type="term" value="C:cytosol"/>
    <property type="evidence" value="ECO:0007669"/>
    <property type="project" value="TreeGrafter"/>
</dbReference>
<dbReference type="InterPro" id="IPR036986">
    <property type="entry name" value="S4_RNA-bd_sf"/>
</dbReference>
<keyword evidence="4" id="KW-0694">RNA-binding</keyword>
<feature type="binding site" evidence="8">
    <location>
        <position position="33"/>
    </location>
    <ligand>
        <name>L-tyrosine</name>
        <dbReference type="ChEBI" id="CHEBI:58315"/>
    </ligand>
</feature>
<dbReference type="GO" id="GO:0006437">
    <property type="term" value="P:tyrosyl-tRNA aminoacylation"/>
    <property type="evidence" value="ECO:0007669"/>
    <property type="project" value="UniProtKB-UniRule"/>
</dbReference>
<reference evidence="10 11" key="1">
    <citation type="submission" date="2020-01" db="EMBL/GenBank/DDBJ databases">
        <title>Complete genome sequence of Mycoplasma felis strain Myco-2.</title>
        <authorList>
            <person name="Kinoshita Y."/>
            <person name="Niwa H."/>
            <person name="Uchida-Fujii E."/>
            <person name="Nukada T."/>
        </authorList>
    </citation>
    <scope>NUCLEOTIDE SEQUENCE [LARGE SCALE GENOMIC DNA]</scope>
    <source>
        <strain evidence="10 11">Myco-2</strain>
    </source>
</reference>
<comment type="function">
    <text evidence="8">Catalyzes the attachment of tyrosine to tRNA(Tyr) in a two-step reaction: tyrosine is first activated by ATP to form Tyr-AMP and then transferred to the acceptor end of tRNA(Tyr).</text>
</comment>
<accession>A0A809SF57</accession>
<dbReference type="SUPFAM" id="SSF52374">
    <property type="entry name" value="Nucleotidylyl transferase"/>
    <property type="match status" value="1"/>
</dbReference>
<dbReference type="GO" id="GO:0005524">
    <property type="term" value="F:ATP binding"/>
    <property type="evidence" value="ECO:0007669"/>
    <property type="project" value="UniProtKB-UniRule"/>
</dbReference>
<dbReference type="AlphaFoldDB" id="A0A809SF57"/>
<feature type="short sequence motif" description="'HIGH' region" evidence="8">
    <location>
        <begin position="38"/>
        <end position="47"/>
    </location>
</feature>
<dbReference type="KEGG" id="mfel:JPM2_6410"/>
<dbReference type="InterPro" id="IPR002307">
    <property type="entry name" value="Tyr-tRNA-ligase"/>
</dbReference>
<dbReference type="PANTHER" id="PTHR11766">
    <property type="entry name" value="TYROSYL-TRNA SYNTHETASE"/>
    <property type="match status" value="1"/>
</dbReference>
<keyword evidence="2 8" id="KW-0547">Nucleotide-binding</keyword>
<dbReference type="Pfam" id="PF00579">
    <property type="entry name" value="tRNA-synt_1b"/>
    <property type="match status" value="1"/>
</dbReference>
<evidence type="ECO:0000256" key="8">
    <source>
        <dbReference type="HAMAP-Rule" id="MF_02006"/>
    </source>
</evidence>
<dbReference type="PRINTS" id="PR01040">
    <property type="entry name" value="TRNASYNTHTYR"/>
</dbReference>
<evidence type="ECO:0000256" key="1">
    <source>
        <dbReference type="ARBA" id="ARBA00022598"/>
    </source>
</evidence>
<comment type="catalytic activity">
    <reaction evidence="7 8">
        <text>tRNA(Tyr) + L-tyrosine + ATP = L-tyrosyl-tRNA(Tyr) + AMP + diphosphate + H(+)</text>
        <dbReference type="Rhea" id="RHEA:10220"/>
        <dbReference type="Rhea" id="RHEA-COMP:9706"/>
        <dbReference type="Rhea" id="RHEA-COMP:9707"/>
        <dbReference type="ChEBI" id="CHEBI:15378"/>
        <dbReference type="ChEBI" id="CHEBI:30616"/>
        <dbReference type="ChEBI" id="CHEBI:33019"/>
        <dbReference type="ChEBI" id="CHEBI:58315"/>
        <dbReference type="ChEBI" id="CHEBI:78442"/>
        <dbReference type="ChEBI" id="CHEBI:78536"/>
        <dbReference type="ChEBI" id="CHEBI:456215"/>
        <dbReference type="EC" id="6.1.1.1"/>
    </reaction>
</comment>
<evidence type="ECO:0000259" key="9">
    <source>
        <dbReference type="Pfam" id="PF22421"/>
    </source>
</evidence>
<keyword evidence="6 8" id="KW-0030">Aminoacyl-tRNA synthetase</keyword>
<dbReference type="RefSeq" id="WP_161553347.1">
    <property type="nucleotide sequence ID" value="NZ_AP022325.1"/>
</dbReference>
<dbReference type="GO" id="GO:0003723">
    <property type="term" value="F:RNA binding"/>
    <property type="evidence" value="ECO:0007669"/>
    <property type="project" value="UniProtKB-KW"/>
</dbReference>
<organism evidence="10 11">
    <name type="scientific">Mycoplasmopsis felis</name>
    <dbReference type="NCBI Taxonomy" id="33923"/>
    <lineage>
        <taxon>Bacteria</taxon>
        <taxon>Bacillati</taxon>
        <taxon>Mycoplasmatota</taxon>
        <taxon>Mycoplasmoidales</taxon>
        <taxon>Metamycoplasmataceae</taxon>
        <taxon>Mycoplasmopsis</taxon>
    </lineage>
</organism>
<evidence type="ECO:0000313" key="11">
    <source>
        <dbReference type="Proteomes" id="UP000464317"/>
    </source>
</evidence>
<dbReference type="InterPro" id="IPR024088">
    <property type="entry name" value="Tyr-tRNA-ligase_bac-type"/>
</dbReference>
<dbReference type="Gene3D" id="3.40.50.620">
    <property type="entry name" value="HUPs"/>
    <property type="match status" value="1"/>
</dbReference>
<gene>
    <name evidence="8 10" type="primary">tyrS</name>
    <name evidence="10" type="ORF">JPM2_6410</name>
</gene>
<keyword evidence="5 8" id="KW-0648">Protein biosynthesis</keyword>
<dbReference type="InterPro" id="IPR054608">
    <property type="entry name" value="SYY-like_C"/>
</dbReference>
<comment type="subunit">
    <text evidence="8">Homodimer.</text>
</comment>
<name>A0A809SF57_9BACT</name>
<dbReference type="Pfam" id="PF22421">
    <property type="entry name" value="SYY_C-terminal"/>
    <property type="match status" value="1"/>
</dbReference>
<dbReference type="CDD" id="cd00805">
    <property type="entry name" value="TyrRS_core"/>
    <property type="match status" value="1"/>
</dbReference>
<feature type="binding site" evidence="8">
    <location>
        <position position="225"/>
    </location>
    <ligand>
        <name>ATP</name>
        <dbReference type="ChEBI" id="CHEBI:30616"/>
    </ligand>
</feature>
<keyword evidence="3 8" id="KW-0067">ATP-binding</keyword>
<keyword evidence="1 8" id="KW-0436">Ligase</keyword>
<dbReference type="EMBL" id="AP022325">
    <property type="protein sequence ID" value="BBU47948.1"/>
    <property type="molecule type" value="Genomic_DNA"/>
</dbReference>
<dbReference type="Proteomes" id="UP000464317">
    <property type="component" value="Chromosome"/>
</dbReference>
<feature type="binding site" evidence="8">
    <location>
        <position position="160"/>
    </location>
    <ligand>
        <name>L-tyrosine</name>
        <dbReference type="ChEBI" id="CHEBI:58315"/>
    </ligand>
</feature>
<feature type="domain" description="Tyrosine--tRNA ligase SYY-like C-terminal" evidence="9">
    <location>
        <begin position="334"/>
        <end position="408"/>
    </location>
</feature>
<dbReference type="Gene3D" id="3.10.290.10">
    <property type="entry name" value="RNA-binding S4 domain"/>
    <property type="match status" value="1"/>
</dbReference>
<evidence type="ECO:0000256" key="4">
    <source>
        <dbReference type="ARBA" id="ARBA00022884"/>
    </source>
</evidence>
<feature type="binding site" evidence="8">
    <location>
        <position position="164"/>
    </location>
    <ligand>
        <name>L-tyrosine</name>
        <dbReference type="ChEBI" id="CHEBI:58315"/>
    </ligand>
</feature>
<feature type="short sequence motif" description="'KMSKS' region" evidence="8">
    <location>
        <begin position="222"/>
        <end position="226"/>
    </location>
</feature>
<evidence type="ECO:0000256" key="5">
    <source>
        <dbReference type="ARBA" id="ARBA00022917"/>
    </source>
</evidence>
<dbReference type="EC" id="6.1.1.1" evidence="8"/>
<evidence type="ECO:0000256" key="3">
    <source>
        <dbReference type="ARBA" id="ARBA00022840"/>
    </source>
</evidence>
<dbReference type="PANTHER" id="PTHR11766:SF0">
    <property type="entry name" value="TYROSINE--TRNA LIGASE, MITOCHONDRIAL"/>
    <property type="match status" value="1"/>
</dbReference>
<dbReference type="PROSITE" id="PS00178">
    <property type="entry name" value="AA_TRNA_LIGASE_I"/>
    <property type="match status" value="1"/>
</dbReference>
<keyword evidence="8" id="KW-0963">Cytoplasm</keyword>
<proteinExistence type="inferred from homology"/>
<comment type="similarity">
    <text evidence="8">Belongs to the class-I aminoacyl-tRNA synthetase family. TyrS type 1 subfamily.</text>
</comment>
<dbReference type="InterPro" id="IPR002305">
    <property type="entry name" value="aa-tRNA-synth_Ic"/>
</dbReference>
<sequence length="413" mass="47506">MKNILNDLQERGILKQYSNLDKFYNLNSNDVVYAGFDPTAESLHLGNYIQIALLLRMKKAGWKTIALVGGATGMIGDPSFKNNERQLLDQQTLDKNKSKIKKQLESFGLEVLDNYEFYKDMNFLAFLREAGKLVNIAYMLSKDSVATRIEKGLSFTEFTYQLIQGWDFIKLYEDYNVKVQIGGSDQWGNISTGLEMISKKIGDDHKAFIFTSNLLTDENGNKFGKSTGGGNLWLDKNITKPFDMYQFLIKQPDSQLDKLFKWLTFLSINEINNILSIHNQDSSIQYGQKKLAYEIIKDIHGEQEALKVQEISDILFNKNLDLNNISINTIKSIDNEIQTIKVFKNDNIVDKIIENKLLNSKREAREFISNNAIKFNYLSINENSLFNSNYFNGEYGILHIGKKRIYLVYIKNS</sequence>
<dbReference type="HAMAP" id="MF_02006">
    <property type="entry name" value="Tyr_tRNA_synth_type1"/>
    <property type="match status" value="1"/>
</dbReference>
<dbReference type="SUPFAM" id="SSF55174">
    <property type="entry name" value="Alpha-L RNA-binding motif"/>
    <property type="match status" value="1"/>
</dbReference>
<evidence type="ECO:0000313" key="10">
    <source>
        <dbReference type="EMBL" id="BBU47948.1"/>
    </source>
</evidence>
<dbReference type="InterPro" id="IPR001412">
    <property type="entry name" value="aa-tRNA-synth_I_CS"/>
</dbReference>
<dbReference type="Gene3D" id="1.10.240.10">
    <property type="entry name" value="Tyrosyl-Transfer RNA Synthetase"/>
    <property type="match status" value="1"/>
</dbReference>
<evidence type="ECO:0000256" key="7">
    <source>
        <dbReference type="ARBA" id="ARBA00048248"/>
    </source>
</evidence>
<keyword evidence="11" id="KW-1185">Reference proteome</keyword>
<dbReference type="GO" id="GO:0004831">
    <property type="term" value="F:tyrosine-tRNA ligase activity"/>
    <property type="evidence" value="ECO:0007669"/>
    <property type="project" value="UniProtKB-UniRule"/>
</dbReference>
<evidence type="ECO:0000256" key="6">
    <source>
        <dbReference type="ARBA" id="ARBA00023146"/>
    </source>
</evidence>
<dbReference type="InterPro" id="IPR014729">
    <property type="entry name" value="Rossmann-like_a/b/a_fold"/>
</dbReference>